<name>A0A7C4D930_STAMA</name>
<accession>A0A7C4D930</accession>
<gene>
    <name evidence="2" type="ORF">ENU09_00950</name>
    <name evidence="1" type="ORF">ENU14_05175</name>
</gene>
<evidence type="ECO:0000313" key="1">
    <source>
        <dbReference type="EMBL" id="HGM58956.1"/>
    </source>
</evidence>
<evidence type="ECO:0000313" key="2">
    <source>
        <dbReference type="EMBL" id="HGQ59286.1"/>
    </source>
</evidence>
<dbReference type="AlphaFoldDB" id="A0A7C4D930"/>
<comment type="caution">
    <text evidence="1">The sequence shown here is derived from an EMBL/GenBank/DDBJ whole genome shotgun (WGS) entry which is preliminary data.</text>
</comment>
<proteinExistence type="predicted"/>
<sequence length="97" mass="11626">MEKNPDETLIKEKKVEDEKQKWVQKMLRSAKHHHKICPYFDKKTTMCFLKLGSKCDRDGKFEICPVFKQFIENKYDEYKAKNKPLPVNFIDLTTDII</sequence>
<protein>
    <submittedName>
        <fullName evidence="1">Uncharacterized protein</fullName>
    </submittedName>
</protein>
<organism evidence="1">
    <name type="scientific">Staphylothermus marinus</name>
    <dbReference type="NCBI Taxonomy" id="2280"/>
    <lineage>
        <taxon>Archaea</taxon>
        <taxon>Thermoproteota</taxon>
        <taxon>Thermoprotei</taxon>
        <taxon>Desulfurococcales</taxon>
        <taxon>Desulfurococcaceae</taxon>
        <taxon>Staphylothermus</taxon>
    </lineage>
</organism>
<reference evidence="1" key="1">
    <citation type="journal article" date="2020" name="mSystems">
        <title>Genome- and Community-Level Interaction Insights into Carbon Utilization and Element Cycling Functions of Hydrothermarchaeota in Hydrothermal Sediment.</title>
        <authorList>
            <person name="Zhou Z."/>
            <person name="Liu Y."/>
            <person name="Xu W."/>
            <person name="Pan J."/>
            <person name="Luo Z.H."/>
            <person name="Li M."/>
        </authorList>
    </citation>
    <scope>NUCLEOTIDE SEQUENCE [LARGE SCALE GENOMIC DNA]</scope>
    <source>
        <strain evidence="2">SpSt-638</strain>
        <strain evidence="1">SpSt-642</strain>
    </source>
</reference>
<dbReference type="EMBL" id="DTBJ01000041">
    <property type="protein sequence ID" value="HGM58956.1"/>
    <property type="molecule type" value="Genomic_DNA"/>
</dbReference>
<dbReference type="EMBL" id="DTBE01000028">
    <property type="protein sequence ID" value="HGQ59286.1"/>
    <property type="molecule type" value="Genomic_DNA"/>
</dbReference>